<protein>
    <submittedName>
        <fullName evidence="3">Uncharacterized protein</fullName>
    </submittedName>
</protein>
<evidence type="ECO:0000313" key="3">
    <source>
        <dbReference type="EMBL" id="PIK42132.1"/>
    </source>
</evidence>
<dbReference type="OrthoDB" id="10176605at2759"/>
<organism evidence="3 4">
    <name type="scientific">Stichopus japonicus</name>
    <name type="common">Sea cucumber</name>
    <dbReference type="NCBI Taxonomy" id="307972"/>
    <lineage>
        <taxon>Eukaryota</taxon>
        <taxon>Metazoa</taxon>
        <taxon>Echinodermata</taxon>
        <taxon>Eleutherozoa</taxon>
        <taxon>Echinozoa</taxon>
        <taxon>Holothuroidea</taxon>
        <taxon>Aspidochirotacea</taxon>
        <taxon>Aspidochirotida</taxon>
        <taxon>Stichopodidae</taxon>
        <taxon>Apostichopus</taxon>
    </lineage>
</organism>
<feature type="transmembrane region" description="Helical" evidence="2">
    <location>
        <begin position="12"/>
        <end position="30"/>
    </location>
</feature>
<dbReference type="AlphaFoldDB" id="A0A2G8K2A5"/>
<dbReference type="EMBL" id="MRZV01000959">
    <property type="protein sequence ID" value="PIK42132.1"/>
    <property type="molecule type" value="Genomic_DNA"/>
</dbReference>
<reference evidence="3 4" key="1">
    <citation type="journal article" date="2017" name="PLoS Biol.">
        <title>The sea cucumber genome provides insights into morphological evolution and visceral regeneration.</title>
        <authorList>
            <person name="Zhang X."/>
            <person name="Sun L."/>
            <person name="Yuan J."/>
            <person name="Sun Y."/>
            <person name="Gao Y."/>
            <person name="Zhang L."/>
            <person name="Li S."/>
            <person name="Dai H."/>
            <person name="Hamel J.F."/>
            <person name="Liu C."/>
            <person name="Yu Y."/>
            <person name="Liu S."/>
            <person name="Lin W."/>
            <person name="Guo K."/>
            <person name="Jin S."/>
            <person name="Xu P."/>
            <person name="Storey K.B."/>
            <person name="Huan P."/>
            <person name="Zhang T."/>
            <person name="Zhou Y."/>
            <person name="Zhang J."/>
            <person name="Lin C."/>
            <person name="Li X."/>
            <person name="Xing L."/>
            <person name="Huo D."/>
            <person name="Sun M."/>
            <person name="Wang L."/>
            <person name="Mercier A."/>
            <person name="Li F."/>
            <person name="Yang H."/>
            <person name="Xiang J."/>
        </authorList>
    </citation>
    <scope>NUCLEOTIDE SEQUENCE [LARGE SCALE GENOMIC DNA]</scope>
    <source>
        <strain evidence="3">Shaxun</strain>
        <tissue evidence="3">Muscle</tissue>
    </source>
</reference>
<dbReference type="Proteomes" id="UP000230750">
    <property type="component" value="Unassembled WGS sequence"/>
</dbReference>
<keyword evidence="4" id="KW-1185">Reference proteome</keyword>
<gene>
    <name evidence="3" type="ORF">BSL78_21007</name>
</gene>
<evidence type="ECO:0000256" key="1">
    <source>
        <dbReference type="SAM" id="MobiDB-lite"/>
    </source>
</evidence>
<name>A0A2G8K2A5_STIJA</name>
<comment type="caution">
    <text evidence="3">The sequence shown here is derived from an EMBL/GenBank/DDBJ whole genome shotgun (WGS) entry which is preliminary data.</text>
</comment>
<feature type="region of interest" description="Disordered" evidence="1">
    <location>
        <begin position="76"/>
        <end position="100"/>
    </location>
</feature>
<sequence>MQQFDVERTPMIMAGSLIYLAIFITITSSVTSHPAETASRGHGRTGGRTENRNVGGRGRDSGTPLVEIITEKTVTNRDATSSSADEILSTGGPLPKVTWQSQSGSTNVIMRNIKTRLRTDGFQSSINAEDPISSAGTFPTDSEQITTRSNAANILGRRTNQLFPVSPGPIDVAIDNIRGGQVQLEAHFEMQNISPPVNRHRPNCSPQMCEDILSQMNTGRTRKRPPPVPLKNKSWQQIEKSRHVIVQYNRQLYDPMISEGALPPLPTNQSIVNLTGEEDVEVMQNFGSFFHDFEEVPPTDQNFRRNGGRVRQRSKRGSHVYVCSHERTWEQIMLAFSADNGLVQLYQTEELQQFVLTNRCDEPRSSVVPHVICVNEISTVNVVVVNFETGVIEPTFIHVETCRAKYVN</sequence>
<keyword evidence="2" id="KW-0812">Transmembrane</keyword>
<keyword evidence="2" id="KW-1133">Transmembrane helix</keyword>
<evidence type="ECO:0000256" key="2">
    <source>
        <dbReference type="SAM" id="Phobius"/>
    </source>
</evidence>
<keyword evidence="2" id="KW-0472">Membrane</keyword>
<feature type="region of interest" description="Disordered" evidence="1">
    <location>
        <begin position="34"/>
        <end position="63"/>
    </location>
</feature>
<evidence type="ECO:0000313" key="4">
    <source>
        <dbReference type="Proteomes" id="UP000230750"/>
    </source>
</evidence>
<accession>A0A2G8K2A5</accession>
<proteinExistence type="predicted"/>